<organism evidence="2 3">
    <name type="scientific">Pedosphaera parvula (strain Ellin514)</name>
    <dbReference type="NCBI Taxonomy" id="320771"/>
    <lineage>
        <taxon>Bacteria</taxon>
        <taxon>Pseudomonadati</taxon>
        <taxon>Verrucomicrobiota</taxon>
        <taxon>Pedosphaerae</taxon>
        <taxon>Pedosphaerales</taxon>
        <taxon>Pedosphaeraceae</taxon>
        <taxon>Pedosphaera</taxon>
    </lineage>
</organism>
<comment type="caution">
    <text evidence="2">The sequence shown here is derived from an EMBL/GenBank/DDBJ whole genome shotgun (WGS) entry which is preliminary data.</text>
</comment>
<evidence type="ECO:0000313" key="2">
    <source>
        <dbReference type="EMBL" id="EEF60532.1"/>
    </source>
</evidence>
<protein>
    <submittedName>
        <fullName evidence="2">Uncharacterized protein</fullName>
    </submittedName>
</protein>
<dbReference type="RefSeq" id="WP_007415483.1">
    <property type="nucleotide sequence ID" value="NZ_ABOX02000016.1"/>
</dbReference>
<keyword evidence="3" id="KW-1185">Reference proteome</keyword>
<dbReference type="STRING" id="320771.Cflav_PD3502"/>
<feature type="chain" id="PRO_5002894396" evidence="1">
    <location>
        <begin position="26"/>
        <end position="486"/>
    </location>
</feature>
<dbReference type="AlphaFoldDB" id="B9XI39"/>
<name>B9XI39_PEDPL</name>
<evidence type="ECO:0000256" key="1">
    <source>
        <dbReference type="SAM" id="SignalP"/>
    </source>
</evidence>
<dbReference type="OrthoDB" id="9791525at2"/>
<accession>B9XI39</accession>
<sequence precursor="true">MAISKHLSIWCLGFTCLLAPLQAVAESIHAGPLFDEFDLTLAPGHRVEAAGPFFYSEQKETQHQWAIPPFFSRTTDPTLEYEEYDFLYPLLTYDKFGKETRWQIGQLFNFATGGTQSGNTNHRFALFPIYIQQRSVEPGQNYTSVLPFYGHLRNRLFRDEINFVMMPFYVETRKRDVVTKNMPYPIFHLRHGNGLKGWQVLPLAGHEHKDVTSSTNGFGDVTQIPGHDRRFILWPIYSEVTADIGTENISHQRAIIPFYVRFHSKNRDSTSILWPFFTWTDDREKGYREYDMPWPFVAIARGPGKTITRFWPIYSEAHSTNLVSNTYLWPVYKYNRILSSPLDRERTRILLFLYSDTREKNTDTGVYARRVAFLPFFTHRWELNGNERLQVLSLLEPFFPTNKSIERNYSQVYALWRSEKNPRTKASSQSLLWNLYRHEASPEKKKLSLLFGLVQYQSTGEGKHWRVCYIPMGKEQVPSPEDSKGR</sequence>
<dbReference type="Proteomes" id="UP000003688">
    <property type="component" value="Unassembled WGS sequence"/>
</dbReference>
<dbReference type="EMBL" id="ABOX02000016">
    <property type="protein sequence ID" value="EEF60532.1"/>
    <property type="molecule type" value="Genomic_DNA"/>
</dbReference>
<feature type="signal peptide" evidence="1">
    <location>
        <begin position="1"/>
        <end position="25"/>
    </location>
</feature>
<evidence type="ECO:0000313" key="3">
    <source>
        <dbReference type="Proteomes" id="UP000003688"/>
    </source>
</evidence>
<reference evidence="2 3" key="1">
    <citation type="journal article" date="2011" name="J. Bacteriol.">
        <title>Genome sequence of 'Pedosphaera parvula' Ellin514, an aerobic Verrucomicrobial isolate from pasture soil.</title>
        <authorList>
            <person name="Kant R."/>
            <person name="van Passel M.W."/>
            <person name="Sangwan P."/>
            <person name="Palva A."/>
            <person name="Lucas S."/>
            <person name="Copeland A."/>
            <person name="Lapidus A."/>
            <person name="Glavina Del Rio T."/>
            <person name="Dalin E."/>
            <person name="Tice H."/>
            <person name="Bruce D."/>
            <person name="Goodwin L."/>
            <person name="Pitluck S."/>
            <person name="Chertkov O."/>
            <person name="Larimer F.W."/>
            <person name="Land M.L."/>
            <person name="Hauser L."/>
            <person name="Brettin T.S."/>
            <person name="Detter J.C."/>
            <person name="Han S."/>
            <person name="de Vos W.M."/>
            <person name="Janssen P.H."/>
            <person name="Smidt H."/>
        </authorList>
    </citation>
    <scope>NUCLEOTIDE SEQUENCE [LARGE SCALE GENOMIC DNA]</scope>
    <source>
        <strain evidence="2 3">Ellin514</strain>
    </source>
</reference>
<keyword evidence="1" id="KW-0732">Signal</keyword>
<proteinExistence type="predicted"/>
<gene>
    <name evidence="2" type="ORF">Cflav_PD3502</name>
</gene>